<dbReference type="Pfam" id="PF07332">
    <property type="entry name" value="Phage_holin_3_6"/>
    <property type="match status" value="1"/>
</dbReference>
<feature type="transmembrane region" description="Helical" evidence="1">
    <location>
        <begin position="40"/>
        <end position="65"/>
    </location>
</feature>
<keyword evidence="1" id="KW-1133">Transmembrane helix</keyword>
<keyword evidence="1" id="KW-0812">Transmembrane</keyword>
<dbReference type="AlphaFoldDB" id="A0A4R1KZB9"/>
<dbReference type="Proteomes" id="UP000295496">
    <property type="component" value="Unassembled WGS sequence"/>
</dbReference>
<dbReference type="RefSeq" id="WP_132301330.1">
    <property type="nucleotide sequence ID" value="NZ_CP170642.1"/>
</dbReference>
<accession>A0A4R1KZB9</accession>
<dbReference type="OrthoDB" id="5690744at2"/>
<gene>
    <name evidence="2" type="ORF">EV692_1097</name>
</gene>
<keyword evidence="1" id="KW-0472">Membrane</keyword>
<dbReference type="EMBL" id="SMGJ01000003">
    <property type="protein sequence ID" value="TCK69883.1"/>
    <property type="molecule type" value="Genomic_DNA"/>
</dbReference>
<dbReference type="InterPro" id="IPR009937">
    <property type="entry name" value="Phage_holin_3_6"/>
</dbReference>
<protein>
    <submittedName>
        <fullName evidence="2">Putative membrane protein YqjE</fullName>
    </submittedName>
</protein>
<proteinExistence type="predicted"/>
<sequence length="133" mass="14975">MQAIQNIKTGVKNIFITMLELAQVRLEMARIELSQHTRHLVSVLISVLILIVLLFIALMSGLFAINTYFDDPSQRLIAFSSISGIALLFIIISIFVIFNGLKKQRSFMQSTLKEVKLDIATLKQLANHSNSNQ</sequence>
<feature type="transmembrane region" description="Helical" evidence="1">
    <location>
        <begin position="77"/>
        <end position="98"/>
    </location>
</feature>
<reference evidence="2 3" key="1">
    <citation type="submission" date="2019-03" db="EMBL/GenBank/DDBJ databases">
        <title>Genomic Encyclopedia of Type Strains, Phase IV (KMG-IV): sequencing the most valuable type-strain genomes for metagenomic binning, comparative biology and taxonomic classification.</title>
        <authorList>
            <person name="Goeker M."/>
        </authorList>
    </citation>
    <scope>NUCLEOTIDE SEQUENCE [LARGE SCALE GENOMIC DNA]</scope>
    <source>
        <strain evidence="2 3">DSM 10053</strain>
    </source>
</reference>
<evidence type="ECO:0000313" key="3">
    <source>
        <dbReference type="Proteomes" id="UP000295496"/>
    </source>
</evidence>
<comment type="caution">
    <text evidence="2">The sequence shown here is derived from an EMBL/GenBank/DDBJ whole genome shotgun (WGS) entry which is preliminary data.</text>
</comment>
<evidence type="ECO:0000256" key="1">
    <source>
        <dbReference type="SAM" id="Phobius"/>
    </source>
</evidence>
<organism evidence="2 3">
    <name type="scientific">Lonepinella koalarum</name>
    <dbReference type="NCBI Taxonomy" id="53417"/>
    <lineage>
        <taxon>Bacteria</taxon>
        <taxon>Pseudomonadati</taxon>
        <taxon>Pseudomonadota</taxon>
        <taxon>Gammaproteobacteria</taxon>
        <taxon>Pasteurellales</taxon>
        <taxon>Pasteurellaceae</taxon>
        <taxon>Lonepinella</taxon>
    </lineage>
</organism>
<keyword evidence="3" id="KW-1185">Reference proteome</keyword>
<evidence type="ECO:0000313" key="2">
    <source>
        <dbReference type="EMBL" id="TCK69883.1"/>
    </source>
</evidence>
<name>A0A4R1KZB9_9PAST</name>